<gene>
    <name evidence="2" type="ORF">PCOR1329_LOCUS40099</name>
</gene>
<comment type="caution">
    <text evidence="2">The sequence shown here is derived from an EMBL/GenBank/DDBJ whole genome shotgun (WGS) entry which is preliminary data.</text>
</comment>
<evidence type="ECO:0000313" key="2">
    <source>
        <dbReference type="EMBL" id="CAK0846642.1"/>
    </source>
</evidence>
<organism evidence="2 3">
    <name type="scientific">Prorocentrum cordatum</name>
    <dbReference type="NCBI Taxonomy" id="2364126"/>
    <lineage>
        <taxon>Eukaryota</taxon>
        <taxon>Sar</taxon>
        <taxon>Alveolata</taxon>
        <taxon>Dinophyceae</taxon>
        <taxon>Prorocentrales</taxon>
        <taxon>Prorocentraceae</taxon>
        <taxon>Prorocentrum</taxon>
    </lineage>
</organism>
<feature type="compositionally biased region" description="Low complexity" evidence="1">
    <location>
        <begin position="206"/>
        <end position="217"/>
    </location>
</feature>
<evidence type="ECO:0000313" key="3">
    <source>
        <dbReference type="Proteomes" id="UP001189429"/>
    </source>
</evidence>
<dbReference type="EMBL" id="CAUYUJ010014837">
    <property type="protein sequence ID" value="CAK0846642.1"/>
    <property type="molecule type" value="Genomic_DNA"/>
</dbReference>
<accession>A0ABN9TL01</accession>
<keyword evidence="3" id="KW-1185">Reference proteome</keyword>
<feature type="region of interest" description="Disordered" evidence="1">
    <location>
        <begin position="1"/>
        <end position="217"/>
    </location>
</feature>
<name>A0ABN9TL01_9DINO</name>
<sequence length="217" mass="21883">MASLPVQLSSGLTPEDPREISRSIRACRRRGPPVLLRRQTLTSPENWPHPGKLASAALAAAQRLDRAHDAPGAAASSAASTTASASSGSTSEDASSSQSPEAEVGPQPGTLAAAAEGAGEGAGAGASSAPCGDGARDAPEHQAPSTAAPTGTKKRQTTLEGCWRRAAAAAGPSEEEPPRQRRRLMRRKTPPDAAAEPAERAPAEPAPAAAQPSRGAT</sequence>
<dbReference type="Proteomes" id="UP001189429">
    <property type="component" value="Unassembled WGS sequence"/>
</dbReference>
<protein>
    <submittedName>
        <fullName evidence="2">Uncharacterized protein</fullName>
    </submittedName>
</protein>
<feature type="compositionally biased region" description="Low complexity" evidence="1">
    <location>
        <begin position="53"/>
        <end position="62"/>
    </location>
</feature>
<reference evidence="2" key="1">
    <citation type="submission" date="2023-10" db="EMBL/GenBank/DDBJ databases">
        <authorList>
            <person name="Chen Y."/>
            <person name="Shah S."/>
            <person name="Dougan E. K."/>
            <person name="Thang M."/>
            <person name="Chan C."/>
        </authorList>
    </citation>
    <scope>NUCLEOTIDE SEQUENCE [LARGE SCALE GENOMIC DNA]</scope>
</reference>
<evidence type="ECO:0000256" key="1">
    <source>
        <dbReference type="SAM" id="MobiDB-lite"/>
    </source>
</evidence>
<feature type="compositionally biased region" description="Low complexity" evidence="1">
    <location>
        <begin position="70"/>
        <end position="102"/>
    </location>
</feature>
<feature type="compositionally biased region" description="Polar residues" evidence="1">
    <location>
        <begin position="1"/>
        <end position="12"/>
    </location>
</feature>
<proteinExistence type="predicted"/>